<accession>A0A843SC28</accession>
<dbReference type="GO" id="GO:0022857">
    <property type="term" value="F:transmembrane transporter activity"/>
    <property type="evidence" value="ECO:0007669"/>
    <property type="project" value="InterPro"/>
</dbReference>
<dbReference type="InterPro" id="IPR006143">
    <property type="entry name" value="RND_pump_MFP"/>
</dbReference>
<dbReference type="GO" id="GO:0046677">
    <property type="term" value="P:response to antibiotic"/>
    <property type="evidence" value="ECO:0007669"/>
    <property type="project" value="TreeGrafter"/>
</dbReference>
<dbReference type="NCBIfam" id="TIGR01730">
    <property type="entry name" value="RND_mfp"/>
    <property type="match status" value="1"/>
</dbReference>
<evidence type="ECO:0000256" key="2">
    <source>
        <dbReference type="ARBA" id="ARBA00009477"/>
    </source>
</evidence>
<evidence type="ECO:0000313" key="10">
    <source>
        <dbReference type="Proteomes" id="UP000444318"/>
    </source>
</evidence>
<dbReference type="AlphaFoldDB" id="A0A843SC28"/>
<dbReference type="Pfam" id="PF25944">
    <property type="entry name" value="Beta-barrel_RND"/>
    <property type="match status" value="1"/>
</dbReference>
<feature type="domain" description="Multidrug resistance protein MdtA-like alpha-helical hairpin" evidence="5">
    <location>
        <begin position="106"/>
        <end position="173"/>
    </location>
</feature>
<dbReference type="SUPFAM" id="SSF111369">
    <property type="entry name" value="HlyD-like secretion proteins"/>
    <property type="match status" value="1"/>
</dbReference>
<keyword evidence="4" id="KW-0732">Signal</keyword>
<proteinExistence type="inferred from homology"/>
<evidence type="ECO:0000259" key="5">
    <source>
        <dbReference type="Pfam" id="PF25876"/>
    </source>
</evidence>
<dbReference type="Pfam" id="PF25967">
    <property type="entry name" value="RND-MFP_C"/>
    <property type="match status" value="1"/>
</dbReference>
<dbReference type="Pfam" id="PF25876">
    <property type="entry name" value="HH_MFP_RND"/>
    <property type="match status" value="1"/>
</dbReference>
<feature type="domain" description="Multidrug resistance protein MdtA-like barrel-sandwich hybrid" evidence="6">
    <location>
        <begin position="64"/>
        <end position="206"/>
    </location>
</feature>
<dbReference type="PANTHER" id="PTHR30158">
    <property type="entry name" value="ACRA/E-RELATED COMPONENT OF DRUG EFFLUX TRANSPORTER"/>
    <property type="match status" value="1"/>
</dbReference>
<dbReference type="PROSITE" id="PS51257">
    <property type="entry name" value="PROKAR_LIPOPROTEIN"/>
    <property type="match status" value="1"/>
</dbReference>
<sequence length="385" mass="40780">MQIKNNKLKALPALLSGLTLLTLAACHQAPPEEAPPPAKVTAMTVSAGPVELAEDLPGRVTAFRTAEIRPQVGGIVQRRLFEQGAEVKAGTPLFQIHTAPFQADADTAAAALQRAEAALVRAKLQAERIRPLVQADAVSQQSYDDAVSQRDQAQAEVAQAKATLARRRLDVGYATVTAPISGRIGEELVTEGALVAQTDATPMARVQQIDQVYVDVRQPASMLRTLRGDAAHPPKATILDGNGNSYGLEARILFSGINVDTGTGDMVLRILVPNPDRQLLPGMFVRARIGRMADADGILVPQQAVLHAGSTRVWVVDAAGKAALREVKLGGLVGHSYLITQGLKSGERVAVEGLDRIQPDTKLDISPWKSASAALAKVAAPSAQR</sequence>
<keyword evidence="3" id="KW-0175">Coiled coil</keyword>
<dbReference type="GO" id="GO:0005886">
    <property type="term" value="C:plasma membrane"/>
    <property type="evidence" value="ECO:0007669"/>
    <property type="project" value="TreeGrafter"/>
</dbReference>
<dbReference type="InterPro" id="IPR058625">
    <property type="entry name" value="MdtA-like_BSH"/>
</dbReference>
<gene>
    <name evidence="9" type="ORF">GEV01_01220</name>
</gene>
<protein>
    <submittedName>
        <fullName evidence="9">Efflux RND transporter periplasmic adaptor subunit</fullName>
    </submittedName>
</protein>
<feature type="chain" id="PRO_5032648461" evidence="4">
    <location>
        <begin position="25"/>
        <end position="385"/>
    </location>
</feature>
<dbReference type="EMBL" id="WHUF01000001">
    <property type="protein sequence ID" value="MQA18126.1"/>
    <property type="molecule type" value="Genomic_DNA"/>
</dbReference>
<feature type="domain" description="Multidrug resistance protein MdtA-like beta-barrel" evidence="7">
    <location>
        <begin position="212"/>
        <end position="289"/>
    </location>
</feature>
<evidence type="ECO:0000259" key="7">
    <source>
        <dbReference type="Pfam" id="PF25944"/>
    </source>
</evidence>
<evidence type="ECO:0000256" key="1">
    <source>
        <dbReference type="ARBA" id="ARBA00004196"/>
    </source>
</evidence>
<evidence type="ECO:0000256" key="4">
    <source>
        <dbReference type="SAM" id="SignalP"/>
    </source>
</evidence>
<dbReference type="Gene3D" id="1.10.287.470">
    <property type="entry name" value="Helix hairpin bin"/>
    <property type="match status" value="1"/>
</dbReference>
<dbReference type="Gene3D" id="2.40.420.20">
    <property type="match status" value="1"/>
</dbReference>
<dbReference type="FunFam" id="2.40.420.20:FF:000001">
    <property type="entry name" value="Efflux RND transporter periplasmic adaptor subunit"/>
    <property type="match status" value="1"/>
</dbReference>
<dbReference type="InterPro" id="IPR058626">
    <property type="entry name" value="MdtA-like_b-barrel"/>
</dbReference>
<dbReference type="Gene3D" id="2.40.30.170">
    <property type="match status" value="1"/>
</dbReference>
<feature type="domain" description="Multidrug resistance protein MdtA-like C-terminal permuted SH3" evidence="8">
    <location>
        <begin position="298"/>
        <end position="356"/>
    </location>
</feature>
<feature type="coiled-coil region" evidence="3">
    <location>
        <begin position="105"/>
        <end position="170"/>
    </location>
</feature>
<dbReference type="RefSeq" id="WP_152800930.1">
    <property type="nucleotide sequence ID" value="NZ_WHUF01000001.1"/>
</dbReference>
<dbReference type="Gene3D" id="2.40.50.100">
    <property type="match status" value="1"/>
</dbReference>
<comment type="subcellular location">
    <subcellularLocation>
        <location evidence="1">Cell envelope</location>
    </subcellularLocation>
</comment>
<dbReference type="InterPro" id="IPR058627">
    <property type="entry name" value="MdtA-like_C"/>
</dbReference>
<dbReference type="PANTHER" id="PTHR30158:SF3">
    <property type="entry name" value="MULTIDRUG EFFLUX PUMP SUBUNIT ACRA-RELATED"/>
    <property type="match status" value="1"/>
</dbReference>
<keyword evidence="10" id="KW-1185">Reference proteome</keyword>
<evidence type="ECO:0000259" key="8">
    <source>
        <dbReference type="Pfam" id="PF25967"/>
    </source>
</evidence>
<evidence type="ECO:0000313" key="9">
    <source>
        <dbReference type="EMBL" id="MQA18126.1"/>
    </source>
</evidence>
<comment type="caution">
    <text evidence="9">The sequence shown here is derived from an EMBL/GenBank/DDBJ whole genome shotgun (WGS) entry which is preliminary data.</text>
</comment>
<dbReference type="InterPro" id="IPR058624">
    <property type="entry name" value="MdtA-like_HH"/>
</dbReference>
<name>A0A843SC28_9BURK</name>
<comment type="similarity">
    <text evidence="2">Belongs to the membrane fusion protein (MFP) (TC 8.A.1) family.</text>
</comment>
<evidence type="ECO:0000259" key="6">
    <source>
        <dbReference type="Pfam" id="PF25917"/>
    </source>
</evidence>
<evidence type="ECO:0000256" key="3">
    <source>
        <dbReference type="SAM" id="Coils"/>
    </source>
</evidence>
<dbReference type="Pfam" id="PF25917">
    <property type="entry name" value="BSH_RND"/>
    <property type="match status" value="1"/>
</dbReference>
<reference evidence="9 10" key="1">
    <citation type="submission" date="2019-10" db="EMBL/GenBank/DDBJ databases">
        <title>Two novel species isolated from a subtropical stream in China.</title>
        <authorList>
            <person name="Lu H."/>
        </authorList>
    </citation>
    <scope>NUCLEOTIDE SEQUENCE [LARGE SCALE GENOMIC DNA]</scope>
    <source>
        <strain evidence="9 10">FT103W</strain>
    </source>
</reference>
<feature type="signal peptide" evidence="4">
    <location>
        <begin position="1"/>
        <end position="24"/>
    </location>
</feature>
<dbReference type="Proteomes" id="UP000444318">
    <property type="component" value="Unassembled WGS sequence"/>
</dbReference>
<dbReference type="GO" id="GO:0030313">
    <property type="term" value="C:cell envelope"/>
    <property type="evidence" value="ECO:0007669"/>
    <property type="project" value="UniProtKB-SubCell"/>
</dbReference>
<organism evidence="9 10">
    <name type="scientific">Rugamonas rivuli</name>
    <dbReference type="NCBI Taxonomy" id="2743358"/>
    <lineage>
        <taxon>Bacteria</taxon>
        <taxon>Pseudomonadati</taxon>
        <taxon>Pseudomonadota</taxon>
        <taxon>Betaproteobacteria</taxon>
        <taxon>Burkholderiales</taxon>
        <taxon>Oxalobacteraceae</taxon>
        <taxon>Telluria group</taxon>
        <taxon>Rugamonas</taxon>
    </lineage>
</organism>